<evidence type="ECO:0000313" key="4">
    <source>
        <dbReference type="EMBL" id="EXX92356.1"/>
    </source>
</evidence>
<dbReference type="OrthoDB" id="9798918at2"/>
<dbReference type="PANTHER" id="PTHR35146">
    <property type="entry name" value="UPF0178 PROTEIN YAII"/>
    <property type="match status" value="1"/>
</dbReference>
<evidence type="ECO:0000256" key="2">
    <source>
        <dbReference type="HAMAP-Rule" id="MF_00489"/>
    </source>
</evidence>
<evidence type="ECO:0000256" key="1">
    <source>
        <dbReference type="ARBA" id="ARBA00008522"/>
    </source>
</evidence>
<accession>A0A9W5W8K2</accession>
<protein>
    <recommendedName>
        <fullName evidence="2">UPF0178 protein BG53_15095</fullName>
    </recommendedName>
</protein>
<feature type="compositionally biased region" description="Basic residues" evidence="3">
    <location>
        <begin position="118"/>
        <end position="127"/>
    </location>
</feature>
<feature type="region of interest" description="Disordered" evidence="3">
    <location>
        <begin position="114"/>
        <end position="138"/>
    </location>
</feature>
<dbReference type="HAMAP" id="MF_00489">
    <property type="entry name" value="UPF0178"/>
    <property type="match status" value="1"/>
</dbReference>
<evidence type="ECO:0000256" key="3">
    <source>
        <dbReference type="SAM" id="MobiDB-lite"/>
    </source>
</evidence>
<sequence length="156" mass="17179">MTTKVPRIVVDADACPVKREIADTARAFSVPVLLVASYDHRLEPEPGVEVKQVDRSDQSVDLYISNLVGPGDIVVTQDFGLATVALAKRAVVLSNRGQRYTDGTIDFLMERRHEQAKTRRGGGRTKGPKAMTAEDRGRFQQKLTKVLAGMQENSEP</sequence>
<dbReference type="RefSeq" id="WP_036581188.1">
    <property type="nucleotide sequence ID" value="NZ_KK082149.1"/>
</dbReference>
<proteinExistence type="inferred from homology"/>
<dbReference type="Proteomes" id="UP000053750">
    <property type="component" value="Unassembled WGS sequence"/>
</dbReference>
<dbReference type="PANTHER" id="PTHR35146:SF1">
    <property type="entry name" value="UPF0178 PROTEIN YAII"/>
    <property type="match status" value="1"/>
</dbReference>
<name>A0A9W5W8K2_9BACL</name>
<comment type="caution">
    <text evidence="4">The sequence shown here is derived from an EMBL/GenBank/DDBJ whole genome shotgun (WGS) entry which is preliminary data.</text>
</comment>
<keyword evidence="5" id="KW-1185">Reference proteome</keyword>
<comment type="similarity">
    <text evidence="1 2">Belongs to the UPF0178 family.</text>
</comment>
<evidence type="ECO:0000313" key="5">
    <source>
        <dbReference type="Proteomes" id="UP000053750"/>
    </source>
</evidence>
<dbReference type="Pfam" id="PF02639">
    <property type="entry name" value="DUF188"/>
    <property type="match status" value="1"/>
</dbReference>
<reference evidence="4 5" key="1">
    <citation type="submission" date="2014-02" db="EMBL/GenBank/DDBJ databases">
        <title>Genome sequence of Paenibacillus darwinianus reveals adaptive mechanisms for survival in Antarctic soils.</title>
        <authorList>
            <person name="Dsouza M."/>
            <person name="Taylor M.W."/>
            <person name="Turner S.J."/>
            <person name="Aislabie J."/>
        </authorList>
    </citation>
    <scope>NUCLEOTIDE SEQUENCE [LARGE SCALE GENOMIC DNA]</scope>
    <source>
        <strain evidence="4 5">CE1</strain>
    </source>
</reference>
<dbReference type="EMBL" id="JFHU01000009">
    <property type="protein sequence ID" value="EXX92356.1"/>
    <property type="molecule type" value="Genomic_DNA"/>
</dbReference>
<gene>
    <name evidence="4" type="ORF">BG53_15095</name>
</gene>
<dbReference type="InterPro" id="IPR003791">
    <property type="entry name" value="UPF0178"/>
</dbReference>
<dbReference type="AlphaFoldDB" id="A0A9W5W8K2"/>
<organism evidence="4 5">
    <name type="scientific">Paenibacillus darwinianus</name>
    <dbReference type="NCBI Taxonomy" id="1380763"/>
    <lineage>
        <taxon>Bacteria</taxon>
        <taxon>Bacillati</taxon>
        <taxon>Bacillota</taxon>
        <taxon>Bacilli</taxon>
        <taxon>Bacillales</taxon>
        <taxon>Paenibacillaceae</taxon>
        <taxon>Paenibacillus</taxon>
    </lineage>
</organism>
<dbReference type="NCBIfam" id="NF001095">
    <property type="entry name" value="PRK00124.1"/>
    <property type="match status" value="1"/>
</dbReference>